<evidence type="ECO:0000313" key="2">
    <source>
        <dbReference type="Proteomes" id="UP000003835"/>
    </source>
</evidence>
<dbReference type="Proteomes" id="UP000003835">
    <property type="component" value="Unassembled WGS sequence"/>
</dbReference>
<name>B4W0H4_9CYAN</name>
<keyword evidence="2" id="KW-1185">Reference proteome</keyword>
<accession>B4W0H4</accession>
<reference evidence="1 2" key="1">
    <citation type="submission" date="2008-07" db="EMBL/GenBank/DDBJ databases">
        <authorList>
            <person name="Tandeau de Marsac N."/>
            <person name="Ferriera S."/>
            <person name="Johnson J."/>
            <person name="Kravitz S."/>
            <person name="Beeson K."/>
            <person name="Sutton G."/>
            <person name="Rogers Y.-H."/>
            <person name="Friedman R."/>
            <person name="Frazier M."/>
            <person name="Venter J.C."/>
        </authorList>
    </citation>
    <scope>NUCLEOTIDE SEQUENCE [LARGE SCALE GENOMIC DNA]</scope>
    <source>
        <strain evidence="1 2">PCC 7420</strain>
    </source>
</reference>
<dbReference type="EMBL" id="DS989865">
    <property type="protein sequence ID" value="EDX72375.1"/>
    <property type="molecule type" value="Genomic_DNA"/>
</dbReference>
<sequence>MNIPTALVNELKLYLKHRTDNGDLEAKTLLTQLEQFTSSPTAAEEQALYSQPPAGLDVGC</sequence>
<dbReference type="RefSeq" id="WP_006104651.1">
    <property type="nucleotide sequence ID" value="NZ_DS989865.1"/>
</dbReference>
<dbReference type="HOGENOM" id="CLU_2933387_0_0_3"/>
<protein>
    <submittedName>
        <fullName evidence="1">Uncharacterized protein</fullName>
    </submittedName>
</protein>
<gene>
    <name evidence="1" type="ORF">MC7420_1044</name>
</gene>
<dbReference type="AlphaFoldDB" id="B4W0H4"/>
<organism evidence="1 2">
    <name type="scientific">Coleofasciculus chthonoplastes PCC 7420</name>
    <dbReference type="NCBI Taxonomy" id="118168"/>
    <lineage>
        <taxon>Bacteria</taxon>
        <taxon>Bacillati</taxon>
        <taxon>Cyanobacteriota</taxon>
        <taxon>Cyanophyceae</taxon>
        <taxon>Coleofasciculales</taxon>
        <taxon>Coleofasciculaceae</taxon>
        <taxon>Coleofasciculus</taxon>
    </lineage>
</organism>
<evidence type="ECO:0000313" key="1">
    <source>
        <dbReference type="EMBL" id="EDX72375.1"/>
    </source>
</evidence>
<proteinExistence type="predicted"/>